<comment type="caution">
    <text evidence="4">The sequence shown here is derived from an EMBL/GenBank/DDBJ whole genome shotgun (WGS) entry which is preliminary data.</text>
</comment>
<dbReference type="EMBL" id="JAMJEV010000009">
    <property type="protein sequence ID" value="MDO0823586.1"/>
    <property type="molecule type" value="Genomic_DNA"/>
</dbReference>
<evidence type="ECO:0000313" key="4">
    <source>
        <dbReference type="EMBL" id="MDO0823586.1"/>
    </source>
</evidence>
<evidence type="ECO:0000256" key="3">
    <source>
        <dbReference type="PIRNR" id="PIRNR021362"/>
    </source>
</evidence>
<dbReference type="InterPro" id="IPR052419">
    <property type="entry name" value="5_3-deoxyribonucleotidase-like"/>
</dbReference>
<keyword evidence="5" id="KW-1185">Reference proteome</keyword>
<dbReference type="EC" id="3.1.3.-" evidence="3"/>
<dbReference type="PIRSF" id="PIRSF021362">
    <property type="entry name" value="UCP021362_HAD"/>
    <property type="match status" value="1"/>
</dbReference>
<dbReference type="InterPro" id="IPR009206">
    <property type="entry name" value="Nucleotidase_putative"/>
</dbReference>
<dbReference type="Proteomes" id="UP001176021">
    <property type="component" value="Unassembled WGS sequence"/>
</dbReference>
<comment type="similarity">
    <text evidence="1 3">Belongs to the 5'(3')-deoxyribonucleotidase family.</text>
</comment>
<dbReference type="PANTHER" id="PTHR35134">
    <property type="entry name" value="NUCLEOTIDASE YQFW-RELATED"/>
    <property type="match status" value="1"/>
</dbReference>
<gene>
    <name evidence="4" type="ORF">M8H41_12085</name>
</gene>
<dbReference type="SUPFAM" id="SSF56784">
    <property type="entry name" value="HAD-like"/>
    <property type="match status" value="1"/>
</dbReference>
<dbReference type="RefSeq" id="WP_252470053.1">
    <property type="nucleotide sequence ID" value="NZ_JAMHFY010000013.1"/>
</dbReference>
<reference evidence="4" key="1">
    <citation type="submission" date="2022-05" db="EMBL/GenBank/DDBJ databases">
        <title>Expanded diversity of anoxic marine methylotrophy in a Black Sea sulfate reducing microorganism.</title>
        <authorList>
            <person name="Fischer P.Q."/>
            <person name="Stams A.J.M."/>
            <person name="Villanueva L."/>
            <person name="Sousa D.Z."/>
        </authorList>
    </citation>
    <scope>NUCLEOTIDE SEQUENCE</scope>
    <source>
        <strain evidence="4">P130</strain>
    </source>
</reference>
<evidence type="ECO:0000256" key="1">
    <source>
        <dbReference type="ARBA" id="ARBA00009589"/>
    </source>
</evidence>
<dbReference type="Pfam" id="PF06941">
    <property type="entry name" value="NT5C"/>
    <property type="match status" value="1"/>
</dbReference>
<dbReference type="PANTHER" id="PTHR35134:SF2">
    <property type="entry name" value="NUCLEOTIDASE YQFW-RELATED"/>
    <property type="match status" value="1"/>
</dbReference>
<dbReference type="Gene3D" id="3.40.50.1000">
    <property type="entry name" value="HAD superfamily/HAD-like"/>
    <property type="match status" value="1"/>
</dbReference>
<protein>
    <recommendedName>
        <fullName evidence="3">Nucleotidase</fullName>
        <ecNumber evidence="3">3.1.3.-</ecNumber>
    </recommendedName>
</protein>
<dbReference type="InterPro" id="IPR036412">
    <property type="entry name" value="HAD-like_sf"/>
</dbReference>
<accession>A0ABT8QQH6</accession>
<organism evidence="4 5">
    <name type="scientific">Desulfosporosinus nitroreducens</name>
    <dbReference type="NCBI Taxonomy" id="2018668"/>
    <lineage>
        <taxon>Bacteria</taxon>
        <taxon>Bacillati</taxon>
        <taxon>Bacillota</taxon>
        <taxon>Clostridia</taxon>
        <taxon>Eubacteriales</taxon>
        <taxon>Desulfitobacteriaceae</taxon>
        <taxon>Desulfosporosinus</taxon>
    </lineage>
</organism>
<dbReference type="InterPro" id="IPR023214">
    <property type="entry name" value="HAD_sf"/>
</dbReference>
<dbReference type="InterPro" id="IPR010708">
    <property type="entry name" value="5'(3')-deoxyribonucleotidase"/>
</dbReference>
<evidence type="ECO:0000313" key="5">
    <source>
        <dbReference type="Proteomes" id="UP001176021"/>
    </source>
</evidence>
<name>A0ABT8QQH6_9FIRM</name>
<keyword evidence="2 3" id="KW-0378">Hydrolase</keyword>
<sequence>MRIGVDIDGVISDSYPIWLQELNRHYGKNIPFIDDYNMHVAFDVTTEDMNDFFETNIERLLMMPEPVPGAKEGIETLLQEGHEVIYITARTPEQKDLTVRWFALREIHHKHVLFTGFGSKVDFVKEWGIEAFIEDYQVNAKLIAECGVPVFLLNASYNQEELPPGITRCHSWEEIITGIQELCPKNL</sequence>
<evidence type="ECO:0000256" key="2">
    <source>
        <dbReference type="ARBA" id="ARBA00022801"/>
    </source>
</evidence>
<proteinExistence type="inferred from homology"/>